<comment type="caution">
    <text evidence="4">The sequence shown here is derived from an EMBL/GenBank/DDBJ whole genome shotgun (WGS) entry which is preliminary data.</text>
</comment>
<proteinExistence type="predicted"/>
<protein>
    <recommendedName>
        <fullName evidence="3">Phage tail collar domain-containing protein</fullName>
    </recommendedName>
</protein>
<feature type="chain" id="PRO_5046621266" description="Phage tail collar domain-containing protein" evidence="2">
    <location>
        <begin position="24"/>
        <end position="266"/>
    </location>
</feature>
<dbReference type="Pfam" id="PF07484">
    <property type="entry name" value="Collar"/>
    <property type="match status" value="1"/>
</dbReference>
<dbReference type="InterPro" id="IPR011083">
    <property type="entry name" value="Phage_tail_collar_dom"/>
</dbReference>
<evidence type="ECO:0000256" key="1">
    <source>
        <dbReference type="SAM" id="MobiDB-lite"/>
    </source>
</evidence>
<dbReference type="Gene3D" id="3.90.1340.10">
    <property type="entry name" value="Phage tail collar domain"/>
    <property type="match status" value="1"/>
</dbReference>
<dbReference type="EMBL" id="LPXL01000039">
    <property type="protein sequence ID" value="KZD01018.1"/>
    <property type="molecule type" value="Genomic_DNA"/>
</dbReference>
<keyword evidence="5" id="KW-1185">Reference proteome</keyword>
<feature type="domain" description="Phage tail collar" evidence="3">
    <location>
        <begin position="43"/>
        <end position="99"/>
    </location>
</feature>
<dbReference type="SUPFAM" id="SSF88874">
    <property type="entry name" value="Receptor-binding domain of short tail fibre protein gp12"/>
    <property type="match status" value="1"/>
</dbReference>
<keyword evidence="2" id="KW-0732">Signal</keyword>
<feature type="region of interest" description="Disordered" evidence="1">
    <location>
        <begin position="166"/>
        <end position="200"/>
    </location>
</feature>
<sequence>MYPIRKSSLKLLPLAALAGLAFGAATISAPKPAAACSDQPYVGAVCMVGFTYCPREYIEAKGQILPINQYQALYSLYGTTYGGDGVTTFGIPDFRGRSPVGIGQNPYTGTTVTLGQKRGTETVTLTVDQMPSHTHEAIFEATTAPVTVDIPGSTGDLDITTTFSASTANGASTSPSTTNNTLSKVAGPPSSPYGPGGGTNVPLAGVTTSVTGTPAIPARTAQINTVTGGKVSVGDTGGGLPQPNIPPQAAIRFCVATLGLYPPQPD</sequence>
<evidence type="ECO:0000313" key="5">
    <source>
        <dbReference type="Proteomes" id="UP000076167"/>
    </source>
</evidence>
<accession>A0ABR5XYI6</accession>
<reference evidence="4 5" key="1">
    <citation type="submission" date="2015-12" db="EMBL/GenBank/DDBJ databases">
        <title>Genome sequence of Thalassospira xiamenensis MCCC 1A03005.</title>
        <authorList>
            <person name="Lu L."/>
            <person name="Lai Q."/>
            <person name="Shao Z."/>
            <person name="Qian P."/>
        </authorList>
    </citation>
    <scope>NUCLEOTIDE SEQUENCE [LARGE SCALE GENOMIC DNA]</scope>
    <source>
        <strain evidence="4 5">MCCC 1A03005</strain>
    </source>
</reference>
<dbReference type="InterPro" id="IPR037053">
    <property type="entry name" value="Phage_tail_collar_dom_sf"/>
</dbReference>
<organism evidence="4 5">
    <name type="scientific">Thalassospira xiamenensis</name>
    <dbReference type="NCBI Taxonomy" id="220697"/>
    <lineage>
        <taxon>Bacteria</taxon>
        <taxon>Pseudomonadati</taxon>
        <taxon>Pseudomonadota</taxon>
        <taxon>Alphaproteobacteria</taxon>
        <taxon>Rhodospirillales</taxon>
        <taxon>Thalassospiraceae</taxon>
        <taxon>Thalassospira</taxon>
    </lineage>
</organism>
<feature type="compositionally biased region" description="Low complexity" evidence="1">
    <location>
        <begin position="166"/>
        <end position="183"/>
    </location>
</feature>
<evidence type="ECO:0000259" key="3">
    <source>
        <dbReference type="Pfam" id="PF07484"/>
    </source>
</evidence>
<dbReference type="Proteomes" id="UP000076167">
    <property type="component" value="Unassembled WGS sequence"/>
</dbReference>
<name>A0ABR5XYI6_9PROT</name>
<gene>
    <name evidence="4" type="ORF">AUP40_21205</name>
</gene>
<evidence type="ECO:0000313" key="4">
    <source>
        <dbReference type="EMBL" id="KZD01018.1"/>
    </source>
</evidence>
<evidence type="ECO:0000256" key="2">
    <source>
        <dbReference type="SAM" id="SignalP"/>
    </source>
</evidence>
<feature type="signal peptide" evidence="2">
    <location>
        <begin position="1"/>
        <end position="23"/>
    </location>
</feature>